<proteinExistence type="predicted"/>
<evidence type="ECO:0000313" key="3">
    <source>
        <dbReference type="Proteomes" id="UP001595075"/>
    </source>
</evidence>
<dbReference type="EMBL" id="JAZHXI010000004">
    <property type="protein sequence ID" value="KAL2072580.1"/>
    <property type="molecule type" value="Genomic_DNA"/>
</dbReference>
<comment type="caution">
    <text evidence="2">The sequence shown here is derived from an EMBL/GenBank/DDBJ whole genome shotgun (WGS) entry which is preliminary data.</text>
</comment>
<dbReference type="Proteomes" id="UP001595075">
    <property type="component" value="Unassembled WGS sequence"/>
</dbReference>
<dbReference type="Pfam" id="PF11951">
    <property type="entry name" value="Fungal_trans_2"/>
    <property type="match status" value="1"/>
</dbReference>
<dbReference type="InterPro" id="IPR036864">
    <property type="entry name" value="Zn2-C6_fun-type_DNA-bd_sf"/>
</dbReference>
<dbReference type="SUPFAM" id="SSF57701">
    <property type="entry name" value="Zn2/Cys6 DNA-binding domain"/>
    <property type="match status" value="1"/>
</dbReference>
<name>A0ABR4CRT4_9HELO</name>
<evidence type="ECO:0008006" key="4">
    <source>
        <dbReference type="Google" id="ProtNLM"/>
    </source>
</evidence>
<organism evidence="2 3">
    <name type="scientific">Oculimacula yallundae</name>
    <dbReference type="NCBI Taxonomy" id="86028"/>
    <lineage>
        <taxon>Eukaryota</taxon>
        <taxon>Fungi</taxon>
        <taxon>Dikarya</taxon>
        <taxon>Ascomycota</taxon>
        <taxon>Pezizomycotina</taxon>
        <taxon>Leotiomycetes</taxon>
        <taxon>Helotiales</taxon>
        <taxon>Ploettnerulaceae</taxon>
        <taxon>Oculimacula</taxon>
    </lineage>
</organism>
<sequence length="496" mass="55571">MPGRRACDRCFKYKQKCNFVDDEEACLECELSKSTCTSLRLRVRQGRRPKVKRFGPEGSVQVWEVEGSSKSTVSVTKSYFNTPTSFPQLLSFCYLGAPKFLTVAELALDLRGNGLETYPSSHNAQLTSLASPFQVDSPETLKSFTDTYDLFMLGPSFAWGMRSAFQHSYLCSPLLLHDIIAVLWTTVKRARNNIDAWDQSDVARGAVSLGQLRTAHIANIGDALAILALGQTLAAFDLLTSCNGSTSILRYSLTSISPWYEDVAKNPTLDPVIITSIFWDTLNCLVKREIPILKHVSRDSPIVDRLAGFVTPLLPMFYDLCVASEKFNDMSESITDVLLEDLERVQQEIFWWKPHPPSDLADNFSDQEILKMQAQASMYRTAALLFYHRVLHPIGTLDSVARHHADSIMSDFSMYSQLLKPGTRLQNVGFPILLAAMEIQDLSKDIWSHITLSAAAPIFVSKVCALVDWVWRERCDGSTSYLLDLIARGPDFVVIP</sequence>
<keyword evidence="1" id="KW-0539">Nucleus</keyword>
<evidence type="ECO:0000313" key="2">
    <source>
        <dbReference type="EMBL" id="KAL2072580.1"/>
    </source>
</evidence>
<gene>
    <name evidence="2" type="ORF">VTL71DRAFT_11923</name>
</gene>
<accession>A0ABR4CRT4</accession>
<reference evidence="2 3" key="1">
    <citation type="journal article" date="2024" name="Commun. Biol.">
        <title>Comparative genomic analysis of thermophilic fungi reveals convergent evolutionary adaptations and gene losses.</title>
        <authorList>
            <person name="Steindorff A.S."/>
            <person name="Aguilar-Pontes M.V."/>
            <person name="Robinson A.J."/>
            <person name="Andreopoulos B."/>
            <person name="LaButti K."/>
            <person name="Kuo A."/>
            <person name="Mondo S."/>
            <person name="Riley R."/>
            <person name="Otillar R."/>
            <person name="Haridas S."/>
            <person name="Lipzen A."/>
            <person name="Grimwood J."/>
            <person name="Schmutz J."/>
            <person name="Clum A."/>
            <person name="Reid I.D."/>
            <person name="Moisan M.C."/>
            <person name="Butler G."/>
            <person name="Nguyen T.T.M."/>
            <person name="Dewar K."/>
            <person name="Conant G."/>
            <person name="Drula E."/>
            <person name="Henrissat B."/>
            <person name="Hansel C."/>
            <person name="Singer S."/>
            <person name="Hutchinson M.I."/>
            <person name="de Vries R.P."/>
            <person name="Natvig D.O."/>
            <person name="Powell A.J."/>
            <person name="Tsang A."/>
            <person name="Grigoriev I.V."/>
        </authorList>
    </citation>
    <scope>NUCLEOTIDE SEQUENCE [LARGE SCALE GENOMIC DNA]</scope>
    <source>
        <strain evidence="2 3">CBS 494.80</strain>
    </source>
</reference>
<evidence type="ECO:0000256" key="1">
    <source>
        <dbReference type="ARBA" id="ARBA00023242"/>
    </source>
</evidence>
<protein>
    <recommendedName>
        <fullName evidence="4">Zn(2)-C6 fungal-type domain-containing protein</fullName>
    </recommendedName>
</protein>
<dbReference type="InterPro" id="IPR021858">
    <property type="entry name" value="Fun_TF"/>
</dbReference>
<dbReference type="InterPro" id="IPR001138">
    <property type="entry name" value="Zn2Cys6_DnaBD"/>
</dbReference>
<dbReference type="CDD" id="cd00067">
    <property type="entry name" value="GAL4"/>
    <property type="match status" value="1"/>
</dbReference>
<keyword evidence="3" id="KW-1185">Reference proteome</keyword>